<name>D1CA76_SPHTD</name>
<dbReference type="FunCoup" id="D1CA76">
    <property type="interactions" value="12"/>
</dbReference>
<feature type="compositionally biased region" description="Low complexity" evidence="4">
    <location>
        <begin position="244"/>
        <end position="257"/>
    </location>
</feature>
<evidence type="ECO:0000256" key="1">
    <source>
        <dbReference type="ARBA" id="ARBA00001526"/>
    </source>
</evidence>
<organism evidence="6 7">
    <name type="scientific">Sphaerobacter thermophilus (strain ATCC 49802 / DSM 20745 / KCCM 41009 / NCIMB 13125 / S 6022)</name>
    <dbReference type="NCBI Taxonomy" id="479434"/>
    <lineage>
        <taxon>Bacteria</taxon>
        <taxon>Pseudomonadati</taxon>
        <taxon>Thermomicrobiota</taxon>
        <taxon>Thermomicrobia</taxon>
        <taxon>Sphaerobacterales</taxon>
        <taxon>Sphaerobacterineae</taxon>
        <taxon>Sphaerobacteraceae</taxon>
        <taxon>Sphaerobacter</taxon>
    </lineage>
</organism>
<dbReference type="OrthoDB" id="9775096at2"/>
<gene>
    <name evidence="6" type="ordered locus">Sthe_3319</name>
</gene>
<accession>D1CA76</accession>
<dbReference type="GO" id="GO:0030655">
    <property type="term" value="P:beta-lactam antibiotic catabolic process"/>
    <property type="evidence" value="ECO:0007669"/>
    <property type="project" value="InterPro"/>
</dbReference>
<feature type="region of interest" description="Disordered" evidence="4">
    <location>
        <begin position="56"/>
        <end position="89"/>
    </location>
</feature>
<dbReference type="KEGG" id="sti:Sthe_3319"/>
<dbReference type="PANTHER" id="PTHR35333">
    <property type="entry name" value="BETA-LACTAMASE"/>
    <property type="match status" value="1"/>
</dbReference>
<dbReference type="SUPFAM" id="SSF56601">
    <property type="entry name" value="beta-lactamase/transpeptidase-like"/>
    <property type="match status" value="1"/>
</dbReference>
<dbReference type="InParanoid" id="D1CA76"/>
<evidence type="ECO:0000259" key="5">
    <source>
        <dbReference type="Pfam" id="PF13354"/>
    </source>
</evidence>
<feature type="region of interest" description="Disordered" evidence="4">
    <location>
        <begin position="231"/>
        <end position="320"/>
    </location>
</feature>
<evidence type="ECO:0000256" key="2">
    <source>
        <dbReference type="ARBA" id="ARBA00009009"/>
    </source>
</evidence>
<dbReference type="HOGENOM" id="CLU_031960_0_0_0"/>
<keyword evidence="7" id="KW-1185">Reference proteome</keyword>
<feature type="domain" description="Beta-lactamase class A catalytic" evidence="5">
    <location>
        <begin position="113"/>
        <end position="408"/>
    </location>
</feature>
<reference evidence="7" key="1">
    <citation type="submission" date="2009-11" db="EMBL/GenBank/DDBJ databases">
        <title>The complete chromosome 2 of Sphaerobacter thermophilus DSM 20745.</title>
        <authorList>
            <person name="Lucas S."/>
            <person name="Copeland A."/>
            <person name="Lapidus A."/>
            <person name="Glavina del Rio T."/>
            <person name="Dalin E."/>
            <person name="Tice H."/>
            <person name="Bruce D."/>
            <person name="Goodwin L."/>
            <person name="Pitluck S."/>
            <person name="Kyrpides N."/>
            <person name="Mavromatis K."/>
            <person name="Ivanova N."/>
            <person name="Mikhailova N."/>
            <person name="LaButti K.M."/>
            <person name="Clum A."/>
            <person name="Sun H.I."/>
            <person name="Brettin T."/>
            <person name="Detter J.C."/>
            <person name="Han C."/>
            <person name="Larimer F."/>
            <person name="Land M."/>
            <person name="Hauser L."/>
            <person name="Markowitz V."/>
            <person name="Cheng J.F."/>
            <person name="Hugenholtz P."/>
            <person name="Woyke T."/>
            <person name="Wu D."/>
            <person name="Steenblock K."/>
            <person name="Schneider S."/>
            <person name="Pukall R."/>
            <person name="Goeker M."/>
            <person name="Klenk H.P."/>
            <person name="Eisen J.A."/>
        </authorList>
    </citation>
    <scope>NUCLEOTIDE SEQUENCE [LARGE SCALE GENOMIC DNA]</scope>
    <source>
        <strain evidence="7">ATCC 49802 / DSM 20745 / S 6022</strain>
    </source>
</reference>
<dbReference type="Proteomes" id="UP000002027">
    <property type="component" value="Chromosome 2"/>
</dbReference>
<dbReference type="GO" id="GO:0046677">
    <property type="term" value="P:response to antibiotic"/>
    <property type="evidence" value="ECO:0007669"/>
    <property type="project" value="InterPro"/>
</dbReference>
<evidence type="ECO:0000313" key="7">
    <source>
        <dbReference type="Proteomes" id="UP000002027"/>
    </source>
</evidence>
<sequence length="434" mass="46286">MPRIDNQRRVNSRRRRLRLLLVGTLLLSVCGLAISARETPTRGARPEIGIPSIVVAAGEPTPTPTPQPSQDPQPTPSPTPTPQPESPQAHLVGSLAERIDPLVAEVPAEIGIVVALPDGTRLYEYQPDRLFEAASLYKLGIMVELYRQREAGWISFDETITLLPGYYEEGPDVYGFEAIGTAVPIDDLLWAMIAASSNVASHALLDRIGNEAVNATMAGLGLVQTEIRWQPGYVSPSTPEPEPTAEAAPESESSTPPGHDLSSMLPDDEPATEPNPTDKPADPSDAEIDRETARPQAGRSRATARLATLAPGPIPTTPRLADADTAYNVTTPADMVRLFALLLDGAVVSPEASQEMLDLLAQQTITDRLPVRLPPGTRVAHKTGNLPGIVHDAGVIYAPAGPVIVVVLSEDAEDEGAVIELAREVAVIAYDSRS</sequence>
<reference evidence="6 7" key="2">
    <citation type="journal article" date="2010" name="Stand. Genomic Sci.">
        <title>Complete genome sequence of Desulfohalobium retbaense type strain (HR(100)).</title>
        <authorList>
            <person name="Spring S."/>
            <person name="Nolan M."/>
            <person name="Lapidus A."/>
            <person name="Glavina Del Rio T."/>
            <person name="Copeland A."/>
            <person name="Tice H."/>
            <person name="Cheng J.F."/>
            <person name="Lucas S."/>
            <person name="Land M."/>
            <person name="Chen F."/>
            <person name="Bruce D."/>
            <person name="Goodwin L."/>
            <person name="Pitluck S."/>
            <person name="Ivanova N."/>
            <person name="Mavromatis K."/>
            <person name="Mikhailova N."/>
            <person name="Pati A."/>
            <person name="Chen A."/>
            <person name="Palaniappan K."/>
            <person name="Hauser L."/>
            <person name="Chang Y.J."/>
            <person name="Jeffries C.D."/>
            <person name="Munk C."/>
            <person name="Kiss H."/>
            <person name="Chain P."/>
            <person name="Han C."/>
            <person name="Brettin T."/>
            <person name="Detter J.C."/>
            <person name="Schuler E."/>
            <person name="Goker M."/>
            <person name="Rohde M."/>
            <person name="Bristow J."/>
            <person name="Eisen J.A."/>
            <person name="Markowitz V."/>
            <person name="Hugenholtz P."/>
            <person name="Kyrpides N.C."/>
            <person name="Klenk H.P."/>
        </authorList>
    </citation>
    <scope>NUCLEOTIDE SEQUENCE [LARGE SCALE GENOMIC DNA]</scope>
    <source>
        <strain evidence="7">ATCC 49802 / DSM 20745 / S 6022</strain>
    </source>
</reference>
<dbReference type="EMBL" id="CP001824">
    <property type="protein sequence ID" value="ACZ40719.1"/>
    <property type="molecule type" value="Genomic_DNA"/>
</dbReference>
<comment type="similarity">
    <text evidence="2">Belongs to the class-A beta-lactamase family.</text>
</comment>
<comment type="catalytic activity">
    <reaction evidence="1">
        <text>a beta-lactam + H2O = a substituted beta-amino acid</text>
        <dbReference type="Rhea" id="RHEA:20401"/>
        <dbReference type="ChEBI" id="CHEBI:15377"/>
        <dbReference type="ChEBI" id="CHEBI:35627"/>
        <dbReference type="ChEBI" id="CHEBI:140347"/>
        <dbReference type="EC" id="3.5.2.6"/>
    </reaction>
</comment>
<dbReference type="EC" id="3.5.2.6" evidence="3"/>
<dbReference type="PANTHER" id="PTHR35333:SF3">
    <property type="entry name" value="BETA-LACTAMASE-TYPE TRANSPEPTIDASE FOLD CONTAINING PROTEIN"/>
    <property type="match status" value="1"/>
</dbReference>
<dbReference type="GO" id="GO:0008800">
    <property type="term" value="F:beta-lactamase activity"/>
    <property type="evidence" value="ECO:0007669"/>
    <property type="project" value="UniProtKB-EC"/>
</dbReference>
<dbReference type="eggNOG" id="COG2367">
    <property type="taxonomic scope" value="Bacteria"/>
</dbReference>
<proteinExistence type="inferred from homology"/>
<evidence type="ECO:0000256" key="3">
    <source>
        <dbReference type="ARBA" id="ARBA00012865"/>
    </source>
</evidence>
<dbReference type="Pfam" id="PF13354">
    <property type="entry name" value="Beta-lactamase2"/>
    <property type="match status" value="1"/>
</dbReference>
<dbReference type="InterPro" id="IPR012338">
    <property type="entry name" value="Beta-lactam/transpept-like"/>
</dbReference>
<evidence type="ECO:0000256" key="4">
    <source>
        <dbReference type="SAM" id="MobiDB-lite"/>
    </source>
</evidence>
<evidence type="ECO:0000313" key="6">
    <source>
        <dbReference type="EMBL" id="ACZ40719.1"/>
    </source>
</evidence>
<dbReference type="RefSeq" id="WP_012873754.1">
    <property type="nucleotide sequence ID" value="NC_013524.1"/>
</dbReference>
<dbReference type="AlphaFoldDB" id="D1CA76"/>
<dbReference type="InterPro" id="IPR045155">
    <property type="entry name" value="Beta-lactam_cat"/>
</dbReference>
<protein>
    <recommendedName>
        <fullName evidence="3">beta-lactamase</fullName>
        <ecNumber evidence="3">3.5.2.6</ecNumber>
    </recommendedName>
</protein>
<feature type="compositionally biased region" description="Pro residues" evidence="4">
    <location>
        <begin position="61"/>
        <end position="85"/>
    </location>
</feature>
<feature type="compositionally biased region" description="Basic and acidic residues" evidence="4">
    <location>
        <begin position="279"/>
        <end position="293"/>
    </location>
</feature>
<dbReference type="InterPro" id="IPR000871">
    <property type="entry name" value="Beta-lactam_class-A"/>
</dbReference>
<dbReference type="STRING" id="479434.Sthe_3319"/>
<feature type="compositionally biased region" description="Low complexity" evidence="4">
    <location>
        <begin position="301"/>
        <end position="310"/>
    </location>
</feature>
<dbReference type="Gene3D" id="3.40.710.10">
    <property type="entry name" value="DD-peptidase/beta-lactamase superfamily"/>
    <property type="match status" value="1"/>
</dbReference>